<reference evidence="2" key="1">
    <citation type="submission" date="2023-04" db="EMBL/GenBank/DDBJ databases">
        <title>Phytophthora lilii NBRC 32176.</title>
        <authorList>
            <person name="Ichikawa N."/>
            <person name="Sato H."/>
            <person name="Tonouchi N."/>
        </authorList>
    </citation>
    <scope>NUCLEOTIDE SEQUENCE</scope>
    <source>
        <strain evidence="2">NBRC 32176</strain>
    </source>
</reference>
<accession>A0A9W6WNT7</accession>
<dbReference type="OrthoDB" id="568194at2759"/>
<evidence type="ECO:0000313" key="3">
    <source>
        <dbReference type="Proteomes" id="UP001165083"/>
    </source>
</evidence>
<dbReference type="Gene3D" id="3.40.33.10">
    <property type="entry name" value="CAP"/>
    <property type="match status" value="1"/>
</dbReference>
<dbReference type="Pfam" id="PF00188">
    <property type="entry name" value="CAP"/>
    <property type="match status" value="1"/>
</dbReference>
<proteinExistence type="predicted"/>
<comment type="caution">
    <text evidence="2">The sequence shown here is derived from an EMBL/GenBank/DDBJ whole genome shotgun (WGS) entry which is preliminary data.</text>
</comment>
<dbReference type="Proteomes" id="UP001165083">
    <property type="component" value="Unassembled WGS sequence"/>
</dbReference>
<evidence type="ECO:0000259" key="1">
    <source>
        <dbReference type="Pfam" id="PF00188"/>
    </source>
</evidence>
<organism evidence="2 3">
    <name type="scientific">Phytophthora lilii</name>
    <dbReference type="NCBI Taxonomy" id="2077276"/>
    <lineage>
        <taxon>Eukaryota</taxon>
        <taxon>Sar</taxon>
        <taxon>Stramenopiles</taxon>
        <taxon>Oomycota</taxon>
        <taxon>Peronosporomycetes</taxon>
        <taxon>Peronosporales</taxon>
        <taxon>Peronosporaceae</taxon>
        <taxon>Phytophthora</taxon>
    </lineage>
</organism>
<dbReference type="PANTHER" id="PTHR31157">
    <property type="entry name" value="SCP DOMAIN-CONTAINING PROTEIN"/>
    <property type="match status" value="1"/>
</dbReference>
<dbReference type="EMBL" id="BSXW01000086">
    <property type="protein sequence ID" value="GMF11736.1"/>
    <property type="molecule type" value="Genomic_DNA"/>
</dbReference>
<dbReference type="AlphaFoldDB" id="A0A9W6WNT7"/>
<dbReference type="InterPro" id="IPR014044">
    <property type="entry name" value="CAP_dom"/>
</dbReference>
<dbReference type="SUPFAM" id="SSF55797">
    <property type="entry name" value="PR-1-like"/>
    <property type="match status" value="1"/>
</dbReference>
<sequence length="400" mass="42700">MVAFVPMNINREESIETVLMHVDHAINYGDDLEPQVVATTLPVSLTHSPPHSAICQSDIDHCAQVSPFTMSLLQFLRAIFLLAAVAMATGVSAEPDDGGNSTATNSTRSLEEAATTEYHTAMLNAVNKERAARGLPKLCKNSKLQSAAQSHSNDMARRHYLGHTGSDGSTATSRIRAAGYHWTVAAENVAAGQATVSSVMKSWMSSSAHRANILSSEYKMFGCGYAYSSSSRYHYYWTQDFASGSGEAVTSRLSQSSAFTSSTPLKLGHSAFDNQRPRSSKLQGLHFHHDMQALPHRLVALVVVVVAVVLGSSTFSVHAALPTAIGTAVSEVVVTNAAITPKPVIGTAAAQTLTDATATRELKTYSSTGFQTLMLNAVNKQRNVNGLSKLCINKKLQTAG</sequence>
<keyword evidence="3" id="KW-1185">Reference proteome</keyword>
<gene>
    <name evidence="2" type="ORF">Plil01_000241200</name>
</gene>
<dbReference type="CDD" id="cd05379">
    <property type="entry name" value="CAP_bacterial"/>
    <property type="match status" value="1"/>
</dbReference>
<dbReference type="PANTHER" id="PTHR31157:SF1">
    <property type="entry name" value="SCP DOMAIN-CONTAINING PROTEIN"/>
    <property type="match status" value="1"/>
</dbReference>
<evidence type="ECO:0000313" key="2">
    <source>
        <dbReference type="EMBL" id="GMF11736.1"/>
    </source>
</evidence>
<protein>
    <submittedName>
        <fullName evidence="2">Unnamed protein product</fullName>
    </submittedName>
</protein>
<name>A0A9W6WNT7_9STRA</name>
<feature type="domain" description="SCP" evidence="1">
    <location>
        <begin position="123"/>
        <end position="241"/>
    </location>
</feature>
<dbReference type="InterPro" id="IPR035940">
    <property type="entry name" value="CAP_sf"/>
</dbReference>